<dbReference type="EMBL" id="BFAD01000001">
    <property type="protein sequence ID" value="GBE78144.1"/>
    <property type="molecule type" value="Genomic_DNA"/>
</dbReference>
<proteinExistence type="predicted"/>
<evidence type="ECO:0000313" key="3">
    <source>
        <dbReference type="Proteomes" id="UP000287166"/>
    </source>
</evidence>
<evidence type="ECO:0000313" key="2">
    <source>
        <dbReference type="EMBL" id="GBE78144.1"/>
    </source>
</evidence>
<gene>
    <name evidence="2" type="ORF">SCP_0110270</name>
</gene>
<feature type="compositionally biased region" description="Gly residues" evidence="1">
    <location>
        <begin position="160"/>
        <end position="169"/>
    </location>
</feature>
<protein>
    <submittedName>
        <fullName evidence="2">Uncharacterized protein</fullName>
    </submittedName>
</protein>
<organism evidence="2 3">
    <name type="scientific">Sparassis crispa</name>
    <dbReference type="NCBI Taxonomy" id="139825"/>
    <lineage>
        <taxon>Eukaryota</taxon>
        <taxon>Fungi</taxon>
        <taxon>Dikarya</taxon>
        <taxon>Basidiomycota</taxon>
        <taxon>Agaricomycotina</taxon>
        <taxon>Agaricomycetes</taxon>
        <taxon>Polyporales</taxon>
        <taxon>Sparassidaceae</taxon>
        <taxon>Sparassis</taxon>
    </lineage>
</organism>
<reference evidence="2 3" key="1">
    <citation type="journal article" date="2018" name="Sci. Rep.">
        <title>Genome sequence of the cauliflower mushroom Sparassis crispa (Hanabiratake) and its association with beneficial usage.</title>
        <authorList>
            <person name="Kiyama R."/>
            <person name="Furutani Y."/>
            <person name="Kawaguchi K."/>
            <person name="Nakanishi T."/>
        </authorList>
    </citation>
    <scope>NUCLEOTIDE SEQUENCE [LARGE SCALE GENOMIC DNA]</scope>
</reference>
<name>A0A401G7K9_9APHY</name>
<evidence type="ECO:0000256" key="1">
    <source>
        <dbReference type="SAM" id="MobiDB-lite"/>
    </source>
</evidence>
<dbReference type="InParanoid" id="A0A401G7K9"/>
<accession>A0A401G7K9</accession>
<comment type="caution">
    <text evidence="2">The sequence shown here is derived from an EMBL/GenBank/DDBJ whole genome shotgun (WGS) entry which is preliminary data.</text>
</comment>
<dbReference type="OrthoDB" id="3349961at2759"/>
<dbReference type="Proteomes" id="UP000287166">
    <property type="component" value="Unassembled WGS sequence"/>
</dbReference>
<sequence length="191" mass="21501">MWFRRHEVPWEVVDSKMVEPVPMYDHDDELSLTAVSPTDLSGTYAVECGRGRPLDVRAALRHTRARLLREAARSGYNILLHEGWRLTLLRKAQTYRLEVRYTGRAAHVDGALPPRRAPPFLGVVERWEALGRAYIFGGGASAWDEGCELGAPWLPEEPGQGQGAKGTGSEGTKRARCRRQGWLRRLSLRSL</sequence>
<keyword evidence="3" id="KW-1185">Reference proteome</keyword>
<feature type="region of interest" description="Disordered" evidence="1">
    <location>
        <begin position="154"/>
        <end position="176"/>
    </location>
</feature>
<dbReference type="GeneID" id="38775061"/>
<dbReference type="AlphaFoldDB" id="A0A401G7K9"/>
<dbReference type="RefSeq" id="XP_027609057.1">
    <property type="nucleotide sequence ID" value="XM_027753256.1"/>
</dbReference>